<feature type="active site" description="Proton donor" evidence="3">
    <location>
        <position position="172"/>
    </location>
</feature>
<dbReference type="InterPro" id="IPR006311">
    <property type="entry name" value="TAT_signal"/>
</dbReference>
<reference evidence="6 7" key="1">
    <citation type="submission" date="2017-06" db="EMBL/GenBank/DDBJ databases">
        <authorList>
            <consortium name="Pathogen Informatics"/>
        </authorList>
    </citation>
    <scope>NUCLEOTIDE SEQUENCE [LARGE SCALE GENOMIC DNA]</scope>
    <source>
        <strain evidence="6 7">NCTC13039</strain>
    </source>
</reference>
<feature type="domain" description="GH26" evidence="5">
    <location>
        <begin position="41"/>
        <end position="358"/>
    </location>
</feature>
<keyword evidence="1 3" id="KW-0378">Hydrolase</keyword>
<organism evidence="6 7">
    <name type="scientific">Dermatophilus congolensis</name>
    <dbReference type="NCBI Taxonomy" id="1863"/>
    <lineage>
        <taxon>Bacteria</taxon>
        <taxon>Bacillati</taxon>
        <taxon>Actinomycetota</taxon>
        <taxon>Actinomycetes</taxon>
        <taxon>Micrococcales</taxon>
        <taxon>Dermatophilaceae</taxon>
        <taxon>Dermatophilus</taxon>
    </lineage>
</organism>
<dbReference type="GO" id="GO:0008810">
    <property type="term" value="F:cellulase activity"/>
    <property type="evidence" value="ECO:0007669"/>
    <property type="project" value="UniProtKB-EC"/>
</dbReference>
<keyword evidence="7" id="KW-1185">Reference proteome</keyword>
<evidence type="ECO:0000313" key="7">
    <source>
        <dbReference type="Proteomes" id="UP000242637"/>
    </source>
</evidence>
<dbReference type="GeneID" id="63458371"/>
<evidence type="ECO:0000256" key="2">
    <source>
        <dbReference type="ARBA" id="ARBA00023295"/>
    </source>
</evidence>
<name>A0A239V3T3_9MICO</name>
<sequence>MTLRRAFVTLTSTALLAGAAITATPANATTTPANNSIKNTAVAKPAPNNLANQYLGKPSSGNKWHSGAWVGGFMSGERATRWGTWRGAPSDVTPSFPGWDTWKDLNDPSWEINTFKDFKGVLLWGQPILPREAKPSDLKNVAAGKYDETYRRTGRELQKAGRGNSVVRIGWEGNGTWMPWSVTATTAGEYKTAYRRIHDLMKKEAPGLKFSFDINCGTVMRGQKNRLDSLNLMYPGDDVVDMVGCSHYDWGPLRARNENEWRRSIAPDSSVGLSDLARFAREHKKGLSVSEWGLASPGRDGNGDNPYFIRKMREFFQGNSDVLVLESYFAEAGTDMKNHIWDADPLNPKSGEVYRKLW</sequence>
<proteinExistence type="inferred from homology"/>
<dbReference type="PROSITE" id="PS51764">
    <property type="entry name" value="GH26"/>
    <property type="match status" value="1"/>
</dbReference>
<dbReference type="OrthoDB" id="9816550at2"/>
<evidence type="ECO:0000259" key="5">
    <source>
        <dbReference type="PROSITE" id="PS51764"/>
    </source>
</evidence>
<keyword evidence="4" id="KW-0732">Signal</keyword>
<protein>
    <submittedName>
        <fullName evidence="6">Endoglucanase H</fullName>
        <ecNumber evidence="6">3.2.1.4</ecNumber>
    </submittedName>
</protein>
<dbReference type="STRING" id="1121387.GCA_000429885_00796"/>
<feature type="chain" id="PRO_5011274465" evidence="4">
    <location>
        <begin position="29"/>
        <end position="358"/>
    </location>
</feature>
<evidence type="ECO:0000256" key="4">
    <source>
        <dbReference type="SAM" id="SignalP"/>
    </source>
</evidence>
<evidence type="ECO:0000256" key="1">
    <source>
        <dbReference type="ARBA" id="ARBA00022801"/>
    </source>
</evidence>
<dbReference type="EC" id="3.2.1.4" evidence="6"/>
<dbReference type="AlphaFoldDB" id="A0A239V3T3"/>
<dbReference type="SUPFAM" id="SSF51445">
    <property type="entry name" value="(Trans)glycosidases"/>
    <property type="match status" value="1"/>
</dbReference>
<comment type="similarity">
    <text evidence="3">Belongs to the glycosyl hydrolase 26 family.</text>
</comment>
<dbReference type="Pfam" id="PF02156">
    <property type="entry name" value="Glyco_hydro_26"/>
    <property type="match status" value="1"/>
</dbReference>
<evidence type="ECO:0000256" key="3">
    <source>
        <dbReference type="PROSITE-ProRule" id="PRU01100"/>
    </source>
</evidence>
<keyword evidence="2 3" id="KW-0326">Glycosidase</keyword>
<accession>A0A239V3T3</accession>
<dbReference type="KEGG" id="dco:SAMEA4475696_0053"/>
<dbReference type="EMBL" id="LT906453">
    <property type="protein sequence ID" value="SNV16686.1"/>
    <property type="molecule type" value="Genomic_DNA"/>
</dbReference>
<dbReference type="PROSITE" id="PS51318">
    <property type="entry name" value="TAT"/>
    <property type="match status" value="1"/>
</dbReference>
<dbReference type="Proteomes" id="UP000242637">
    <property type="component" value="Chromosome 1"/>
</dbReference>
<dbReference type="InterPro" id="IPR017853">
    <property type="entry name" value="GH"/>
</dbReference>
<dbReference type="Gene3D" id="3.20.20.80">
    <property type="entry name" value="Glycosidases"/>
    <property type="match status" value="1"/>
</dbReference>
<feature type="active site" description="Nucleophile" evidence="3">
    <location>
        <position position="291"/>
    </location>
</feature>
<feature type="signal peptide" evidence="4">
    <location>
        <begin position="1"/>
        <end position="28"/>
    </location>
</feature>
<dbReference type="InterPro" id="IPR022790">
    <property type="entry name" value="GH26_dom"/>
</dbReference>
<evidence type="ECO:0000313" key="6">
    <source>
        <dbReference type="EMBL" id="SNV16686.1"/>
    </source>
</evidence>
<dbReference type="RefSeq" id="WP_051277410.1">
    <property type="nucleotide sequence ID" value="NZ_JAAFNI010000001.1"/>
</dbReference>
<gene>
    <name evidence="6" type="primary">celH</name>
    <name evidence="6" type="ORF">SAMEA4475696_00053</name>
</gene>